<dbReference type="Gramene" id="AET4Gv20830800.12">
    <property type="protein sequence ID" value="AET4Gv20830800.12"/>
    <property type="gene ID" value="AET4Gv20830800"/>
</dbReference>
<reference evidence="2" key="5">
    <citation type="journal article" date="2021" name="G3 (Bethesda)">
        <title>Aegilops tauschii genome assembly Aet v5.0 features greater sequence contiguity and improved annotation.</title>
        <authorList>
            <person name="Wang L."/>
            <person name="Zhu T."/>
            <person name="Rodriguez J.C."/>
            <person name="Deal K.R."/>
            <person name="Dubcovsky J."/>
            <person name="McGuire P.E."/>
            <person name="Lux T."/>
            <person name="Spannagl M."/>
            <person name="Mayer K.F.X."/>
            <person name="Baldrich P."/>
            <person name="Meyers B.C."/>
            <person name="Huo N."/>
            <person name="Gu Y.Q."/>
            <person name="Zhou H."/>
            <person name="Devos K.M."/>
            <person name="Bennetzen J.L."/>
            <person name="Unver T."/>
            <person name="Budak H."/>
            <person name="Gulick P.J."/>
            <person name="Galiba G."/>
            <person name="Kalapos B."/>
            <person name="Nelson D.R."/>
            <person name="Li P."/>
            <person name="You F.M."/>
            <person name="Luo M.C."/>
            <person name="Dvorak J."/>
        </authorList>
    </citation>
    <scope>NUCLEOTIDE SEQUENCE [LARGE SCALE GENOMIC DNA]</scope>
    <source>
        <strain evidence="2">cv. AL8/78</strain>
    </source>
</reference>
<proteinExistence type="predicted"/>
<dbReference type="GO" id="GO:2001070">
    <property type="term" value="F:starch binding"/>
    <property type="evidence" value="ECO:0007669"/>
    <property type="project" value="TreeGrafter"/>
</dbReference>
<feature type="domain" description="Tyrosine specific protein phosphatases" evidence="1">
    <location>
        <begin position="15"/>
        <end position="75"/>
    </location>
</feature>
<accession>A0A453J8I3</accession>
<dbReference type="GO" id="GO:0009507">
    <property type="term" value="C:chloroplast"/>
    <property type="evidence" value="ECO:0007669"/>
    <property type="project" value="TreeGrafter"/>
</dbReference>
<keyword evidence="3" id="KW-1185">Reference proteome</keyword>
<dbReference type="AlphaFoldDB" id="A0A453J8I3"/>
<reference evidence="3" key="2">
    <citation type="journal article" date="2017" name="Nat. Plants">
        <title>The Aegilops tauschii genome reveals multiple impacts of transposons.</title>
        <authorList>
            <person name="Zhao G."/>
            <person name="Zou C."/>
            <person name="Li K."/>
            <person name="Wang K."/>
            <person name="Li T."/>
            <person name="Gao L."/>
            <person name="Zhang X."/>
            <person name="Wang H."/>
            <person name="Yang Z."/>
            <person name="Liu X."/>
            <person name="Jiang W."/>
            <person name="Mao L."/>
            <person name="Kong X."/>
            <person name="Jiao Y."/>
            <person name="Jia J."/>
        </authorList>
    </citation>
    <scope>NUCLEOTIDE SEQUENCE [LARGE SCALE GENOMIC DNA]</scope>
    <source>
        <strain evidence="3">cv. AL8/78</strain>
    </source>
</reference>
<dbReference type="Proteomes" id="UP000015105">
    <property type="component" value="Chromosome 4D"/>
</dbReference>
<organism evidence="2 3">
    <name type="scientific">Aegilops tauschii subsp. strangulata</name>
    <name type="common">Goatgrass</name>
    <dbReference type="NCBI Taxonomy" id="200361"/>
    <lineage>
        <taxon>Eukaryota</taxon>
        <taxon>Viridiplantae</taxon>
        <taxon>Streptophyta</taxon>
        <taxon>Embryophyta</taxon>
        <taxon>Tracheophyta</taxon>
        <taxon>Spermatophyta</taxon>
        <taxon>Magnoliopsida</taxon>
        <taxon>Liliopsida</taxon>
        <taxon>Poales</taxon>
        <taxon>Poaceae</taxon>
        <taxon>BOP clade</taxon>
        <taxon>Pooideae</taxon>
        <taxon>Triticodae</taxon>
        <taxon>Triticeae</taxon>
        <taxon>Triticinae</taxon>
        <taxon>Aegilops</taxon>
    </lineage>
</organism>
<reference evidence="2" key="3">
    <citation type="journal article" date="2017" name="Nature">
        <title>Genome sequence of the progenitor of the wheat D genome Aegilops tauschii.</title>
        <authorList>
            <person name="Luo M.C."/>
            <person name="Gu Y.Q."/>
            <person name="Puiu D."/>
            <person name="Wang H."/>
            <person name="Twardziok S.O."/>
            <person name="Deal K.R."/>
            <person name="Huo N."/>
            <person name="Zhu T."/>
            <person name="Wang L."/>
            <person name="Wang Y."/>
            <person name="McGuire P.E."/>
            <person name="Liu S."/>
            <person name="Long H."/>
            <person name="Ramasamy R.K."/>
            <person name="Rodriguez J.C."/>
            <person name="Van S.L."/>
            <person name="Yuan L."/>
            <person name="Wang Z."/>
            <person name="Xia Z."/>
            <person name="Xiao L."/>
            <person name="Anderson O.D."/>
            <person name="Ouyang S."/>
            <person name="Liang Y."/>
            <person name="Zimin A.V."/>
            <person name="Pertea G."/>
            <person name="Qi P."/>
            <person name="Bennetzen J.L."/>
            <person name="Dai X."/>
            <person name="Dawson M.W."/>
            <person name="Muller H.G."/>
            <person name="Kugler K."/>
            <person name="Rivarola-Duarte L."/>
            <person name="Spannagl M."/>
            <person name="Mayer K.F.X."/>
            <person name="Lu F.H."/>
            <person name="Bevan M.W."/>
            <person name="Leroy P."/>
            <person name="Li P."/>
            <person name="You F.M."/>
            <person name="Sun Q."/>
            <person name="Liu Z."/>
            <person name="Lyons E."/>
            <person name="Wicker T."/>
            <person name="Salzberg S.L."/>
            <person name="Devos K.M."/>
            <person name="Dvorak J."/>
        </authorList>
    </citation>
    <scope>NUCLEOTIDE SEQUENCE [LARGE SCALE GENOMIC DNA]</scope>
    <source>
        <strain evidence="2">cv. AL8/78</strain>
    </source>
</reference>
<dbReference type="Gene3D" id="3.90.190.10">
    <property type="entry name" value="Protein tyrosine phosphatase superfamily"/>
    <property type="match status" value="1"/>
</dbReference>
<dbReference type="EnsemblPlants" id="AET4Gv20830800.12">
    <property type="protein sequence ID" value="AET4Gv20830800.12"/>
    <property type="gene ID" value="AET4Gv20830800"/>
</dbReference>
<dbReference type="Pfam" id="PF00782">
    <property type="entry name" value="DSPc"/>
    <property type="match status" value="1"/>
</dbReference>
<dbReference type="InterPro" id="IPR052832">
    <property type="entry name" value="Starch-Glucan_Phosphatase"/>
</dbReference>
<name>A0A453J8I3_AEGTS</name>
<dbReference type="InterPro" id="IPR029021">
    <property type="entry name" value="Prot-tyrosine_phosphatase-like"/>
</dbReference>
<dbReference type="PROSITE" id="PS50056">
    <property type="entry name" value="TYR_PHOSPHATASE_2"/>
    <property type="match status" value="1"/>
</dbReference>
<dbReference type="GO" id="GO:0005983">
    <property type="term" value="P:starch catabolic process"/>
    <property type="evidence" value="ECO:0007669"/>
    <property type="project" value="TreeGrafter"/>
</dbReference>
<dbReference type="SUPFAM" id="SSF52799">
    <property type="entry name" value="(Phosphotyrosine protein) phosphatases II"/>
    <property type="match status" value="1"/>
</dbReference>
<dbReference type="InterPro" id="IPR000340">
    <property type="entry name" value="Dual-sp_phosphatase_cat-dom"/>
</dbReference>
<dbReference type="PANTHER" id="PTHR46642">
    <property type="entry name" value="DUAL SPECIFICITY PHOSPHATASE, SUBGROUP, CATALYTIC DOMAIN"/>
    <property type="match status" value="1"/>
</dbReference>
<reference evidence="3" key="1">
    <citation type="journal article" date="2014" name="Science">
        <title>Ancient hybridizations among the ancestral genomes of bread wheat.</title>
        <authorList>
            <consortium name="International Wheat Genome Sequencing Consortium,"/>
            <person name="Marcussen T."/>
            <person name="Sandve S.R."/>
            <person name="Heier L."/>
            <person name="Spannagl M."/>
            <person name="Pfeifer M."/>
            <person name="Jakobsen K.S."/>
            <person name="Wulff B.B."/>
            <person name="Steuernagel B."/>
            <person name="Mayer K.F."/>
            <person name="Olsen O.A."/>
        </authorList>
    </citation>
    <scope>NUCLEOTIDE SEQUENCE [LARGE SCALE GENOMIC DNA]</scope>
    <source>
        <strain evidence="3">cv. AL8/78</strain>
    </source>
</reference>
<dbReference type="InterPro" id="IPR000387">
    <property type="entry name" value="Tyr_Pase_dom"/>
</dbReference>
<evidence type="ECO:0000259" key="1">
    <source>
        <dbReference type="PROSITE" id="PS50056"/>
    </source>
</evidence>
<reference evidence="2" key="4">
    <citation type="submission" date="2019-03" db="UniProtKB">
        <authorList>
            <consortium name="EnsemblPlants"/>
        </authorList>
    </citation>
    <scope>IDENTIFICATION</scope>
</reference>
<dbReference type="GO" id="GO:0019203">
    <property type="term" value="F:carbohydrate phosphatase activity"/>
    <property type="evidence" value="ECO:0007669"/>
    <property type="project" value="TreeGrafter"/>
</dbReference>
<sequence>MFNYTRDFDAFDLRLRLPAVISKLYKLASHNGGITYIHCTAGLGRAPAVALAYMFWILGYNLNEGHQLLQSKRPSFPKLEAIKLATADIVSKNYVVFPVCSYDEDKVDF</sequence>
<evidence type="ECO:0000313" key="2">
    <source>
        <dbReference type="EnsemblPlants" id="AET4Gv20830800.12"/>
    </source>
</evidence>
<dbReference type="PANTHER" id="PTHR46642:SF3">
    <property type="entry name" value="PHOSPHOGLUCAN PHOSPHATASE DSP4, CHLOROPLASTIC"/>
    <property type="match status" value="1"/>
</dbReference>
<evidence type="ECO:0000313" key="3">
    <source>
        <dbReference type="Proteomes" id="UP000015105"/>
    </source>
</evidence>
<protein>
    <recommendedName>
        <fullName evidence="1">Tyrosine specific protein phosphatases domain-containing protein</fullName>
    </recommendedName>
</protein>